<name>A0A6J5LTI6_9CAUD</name>
<evidence type="ECO:0000313" key="2">
    <source>
        <dbReference type="EMBL" id="CAB4137725.1"/>
    </source>
</evidence>
<accession>A0A6J5LTI6</accession>
<proteinExistence type="predicted"/>
<evidence type="ECO:0000256" key="1">
    <source>
        <dbReference type="SAM" id="MobiDB-lite"/>
    </source>
</evidence>
<dbReference type="EMBL" id="LR796340">
    <property type="protein sequence ID" value="CAB4137725.1"/>
    <property type="molecule type" value="Genomic_DNA"/>
</dbReference>
<organism evidence="2">
    <name type="scientific">uncultured Caudovirales phage</name>
    <dbReference type="NCBI Taxonomy" id="2100421"/>
    <lineage>
        <taxon>Viruses</taxon>
        <taxon>Duplodnaviria</taxon>
        <taxon>Heunggongvirae</taxon>
        <taxon>Uroviricota</taxon>
        <taxon>Caudoviricetes</taxon>
        <taxon>Peduoviridae</taxon>
        <taxon>Maltschvirus</taxon>
        <taxon>Maltschvirus maltsch</taxon>
    </lineage>
</organism>
<gene>
    <name evidence="2" type="ORF">UFOVP326_62</name>
</gene>
<protein>
    <submittedName>
        <fullName evidence="2">Uncharacterized protein</fullName>
    </submittedName>
</protein>
<feature type="region of interest" description="Disordered" evidence="1">
    <location>
        <begin position="48"/>
        <end position="76"/>
    </location>
</feature>
<sequence>MLYFWKTYSPEYQNEVTVDCWADTRELAFQSALRFVARQNERLAEAGAPLMKAPATPDDMGVEMPSGQPALPMDAPKVAPAPKTLISFAPGRTRAIGRPEALV</sequence>
<reference evidence="2" key="1">
    <citation type="submission" date="2020-04" db="EMBL/GenBank/DDBJ databases">
        <authorList>
            <person name="Chiriac C."/>
            <person name="Salcher M."/>
            <person name="Ghai R."/>
            <person name="Kavagutti S V."/>
        </authorList>
    </citation>
    <scope>NUCLEOTIDE SEQUENCE</scope>
</reference>